<reference evidence="1" key="1">
    <citation type="submission" date="2021-01" db="EMBL/GenBank/DDBJ databases">
        <authorList>
            <person name="Corre E."/>
            <person name="Pelletier E."/>
            <person name="Niang G."/>
            <person name="Scheremetjew M."/>
            <person name="Finn R."/>
            <person name="Kale V."/>
            <person name="Holt S."/>
            <person name="Cochrane G."/>
            <person name="Meng A."/>
            <person name="Brown T."/>
            <person name="Cohen L."/>
        </authorList>
    </citation>
    <scope>NUCLEOTIDE SEQUENCE</scope>
    <source>
        <strain evidence="1">S3</strain>
    </source>
</reference>
<gene>
    <name evidence="1" type="ORF">SINC0208_LOCUS7085</name>
</gene>
<proteinExistence type="predicted"/>
<protein>
    <submittedName>
        <fullName evidence="1">Uncharacterized protein</fullName>
    </submittedName>
</protein>
<dbReference type="EMBL" id="HBIH01017543">
    <property type="protein sequence ID" value="CAE0326458.1"/>
    <property type="molecule type" value="Transcribed_RNA"/>
</dbReference>
<name>A0A7S3INB0_9SPIT</name>
<dbReference type="AlphaFoldDB" id="A0A7S3INB0"/>
<evidence type="ECO:0000313" key="1">
    <source>
        <dbReference type="EMBL" id="CAE0326458.1"/>
    </source>
</evidence>
<organism evidence="1">
    <name type="scientific">Strombidium inclinatum</name>
    <dbReference type="NCBI Taxonomy" id="197538"/>
    <lineage>
        <taxon>Eukaryota</taxon>
        <taxon>Sar</taxon>
        <taxon>Alveolata</taxon>
        <taxon>Ciliophora</taxon>
        <taxon>Intramacronucleata</taxon>
        <taxon>Spirotrichea</taxon>
        <taxon>Oligotrichia</taxon>
        <taxon>Strombidiidae</taxon>
        <taxon>Strombidium</taxon>
    </lineage>
</organism>
<sequence>MQLELLLDLDVVADFSLVLLQLLFVLFRRQINRLESGREPRLVQVTAATSPGVEVAVRELVEHGMGVAVGVGCASVVVVFVLHLHQDFDRSFDIVEHREAVKFEKPLPLLTELLLTEPVDFVIAPDLDLQVEVDYCFVKHLTRAP</sequence>
<accession>A0A7S3INB0</accession>